<feature type="active site" description="Nucleophile" evidence="1">
    <location>
        <position position="92"/>
    </location>
</feature>
<dbReference type="InterPro" id="IPR051044">
    <property type="entry name" value="MAG_DAG_Lipase"/>
</dbReference>
<name>A0A1H6WID3_9FIRM</name>
<feature type="binding site" evidence="2">
    <location>
        <position position="93"/>
    </location>
    <ligand>
        <name>substrate</name>
    </ligand>
</feature>
<dbReference type="Pfam" id="PF12146">
    <property type="entry name" value="Hydrolase_4"/>
    <property type="match status" value="1"/>
</dbReference>
<dbReference type="STRING" id="84035.SAMN05660742_10422"/>
<proteinExistence type="predicted"/>
<dbReference type="RefSeq" id="WP_091829760.1">
    <property type="nucleotide sequence ID" value="NZ_FNZK01000004.1"/>
</dbReference>
<evidence type="ECO:0000259" key="3">
    <source>
        <dbReference type="Pfam" id="PF12146"/>
    </source>
</evidence>
<dbReference type="PIRSF" id="PIRSF017388">
    <property type="entry name" value="Esterase_lipase"/>
    <property type="match status" value="1"/>
</dbReference>
<feature type="active site" description="Charge relay system" evidence="1">
    <location>
        <position position="224"/>
    </location>
</feature>
<gene>
    <name evidence="4" type="ORF">SAMN05660742_10422</name>
</gene>
<dbReference type="Gene3D" id="3.40.50.1820">
    <property type="entry name" value="alpha/beta hydrolase"/>
    <property type="match status" value="1"/>
</dbReference>
<dbReference type="EMBL" id="FNZK01000004">
    <property type="protein sequence ID" value="SEJ16698.1"/>
    <property type="molecule type" value="Genomic_DNA"/>
</dbReference>
<dbReference type="SUPFAM" id="SSF53474">
    <property type="entry name" value="alpha/beta-Hydrolases"/>
    <property type="match status" value="1"/>
</dbReference>
<evidence type="ECO:0000256" key="2">
    <source>
        <dbReference type="PIRSR" id="PIRSR017388-2"/>
    </source>
</evidence>
<accession>A0A1H6WID3</accession>
<feature type="domain" description="Serine aminopeptidase S33" evidence="3">
    <location>
        <begin position="18"/>
        <end position="229"/>
    </location>
</feature>
<evidence type="ECO:0000313" key="5">
    <source>
        <dbReference type="Proteomes" id="UP000199662"/>
    </source>
</evidence>
<evidence type="ECO:0000313" key="4">
    <source>
        <dbReference type="EMBL" id="SEJ16698.1"/>
    </source>
</evidence>
<dbReference type="GO" id="GO:0052689">
    <property type="term" value="F:carboxylic ester hydrolase activity"/>
    <property type="evidence" value="ECO:0007669"/>
    <property type="project" value="InterPro"/>
</dbReference>
<protein>
    <submittedName>
        <fullName evidence="4">Carboxylesterase</fullName>
    </submittedName>
</protein>
<dbReference type="InterPro" id="IPR012354">
    <property type="entry name" value="Esterase_lipase"/>
</dbReference>
<keyword evidence="5" id="KW-1185">Reference proteome</keyword>
<dbReference type="Proteomes" id="UP000199662">
    <property type="component" value="Unassembled WGS sequence"/>
</dbReference>
<dbReference type="AlphaFoldDB" id="A0A1H6WID3"/>
<reference evidence="4 5" key="1">
    <citation type="submission" date="2016-10" db="EMBL/GenBank/DDBJ databases">
        <authorList>
            <person name="de Groot N.N."/>
        </authorList>
    </citation>
    <scope>NUCLEOTIDE SEQUENCE [LARGE SCALE GENOMIC DNA]</scope>
    <source>
        <strain evidence="4 5">DSM 2179</strain>
    </source>
</reference>
<dbReference type="InterPro" id="IPR029058">
    <property type="entry name" value="AB_hydrolase_fold"/>
</dbReference>
<feature type="binding site" evidence="2">
    <location>
        <position position="24"/>
    </location>
    <ligand>
        <name>substrate</name>
    </ligand>
</feature>
<dbReference type="PANTHER" id="PTHR11614">
    <property type="entry name" value="PHOSPHOLIPASE-RELATED"/>
    <property type="match status" value="1"/>
</dbReference>
<organism evidence="4 5">
    <name type="scientific">Propionispira arboris</name>
    <dbReference type="NCBI Taxonomy" id="84035"/>
    <lineage>
        <taxon>Bacteria</taxon>
        <taxon>Bacillati</taxon>
        <taxon>Bacillota</taxon>
        <taxon>Negativicutes</taxon>
        <taxon>Selenomonadales</taxon>
        <taxon>Selenomonadaceae</taxon>
        <taxon>Propionispira</taxon>
    </lineage>
</organism>
<sequence length="245" mass="27710">MILQGAEPFFLPAGEKGILLVHGFTGTPAEMLLLGDFLHKKNYTVLAPRLCGHGTSPEEMAKTSWENWYHSVCDGFYLLQGICREVSVIGLSMGALLAIHLGIEYNVRKVVALSAPIYISSEKMLHSLPPLEKSGGRYVAKRRRILPDLPEQCNVFYNKMPLLSVHQLLKFIEIMKKKLPIVEKPLLIVQSKNDHTVLAESGEYIYTRIKSSCKEIFWLEKSGHIVTLDLERERVFTKIADFLAK</sequence>
<feature type="active site" description="Charge relay system" evidence="1">
    <location>
        <position position="194"/>
    </location>
</feature>
<dbReference type="InterPro" id="IPR022742">
    <property type="entry name" value="Hydrolase_4"/>
</dbReference>
<evidence type="ECO:0000256" key="1">
    <source>
        <dbReference type="PIRSR" id="PIRSR017388-1"/>
    </source>
</evidence>